<name>A0A8S5T6X2_9CAUD</name>
<sequence>MPSLSRTDGLIPFFRNQYLLWPCFDNCLYSPS</sequence>
<proteinExistence type="predicted"/>
<protein>
    <submittedName>
        <fullName evidence="1">Uncharacterized protein</fullName>
    </submittedName>
</protein>
<organism evidence="1">
    <name type="scientific">Myoviridae sp. ctgXa1</name>
    <dbReference type="NCBI Taxonomy" id="2827700"/>
    <lineage>
        <taxon>Viruses</taxon>
        <taxon>Duplodnaviria</taxon>
        <taxon>Heunggongvirae</taxon>
        <taxon>Uroviricota</taxon>
        <taxon>Caudoviricetes</taxon>
    </lineage>
</organism>
<accession>A0A8S5T6X2</accession>
<dbReference type="EMBL" id="BK032760">
    <property type="protein sequence ID" value="DAF58990.1"/>
    <property type="molecule type" value="Genomic_DNA"/>
</dbReference>
<reference evidence="1" key="1">
    <citation type="journal article" date="2021" name="Proc. Natl. Acad. Sci. U.S.A.">
        <title>A Catalog of Tens of Thousands of Viruses from Human Metagenomes Reveals Hidden Associations with Chronic Diseases.</title>
        <authorList>
            <person name="Tisza M.J."/>
            <person name="Buck C.B."/>
        </authorList>
    </citation>
    <scope>NUCLEOTIDE SEQUENCE</scope>
    <source>
        <strain evidence="1">CtgXa1</strain>
    </source>
</reference>
<evidence type="ECO:0000313" key="1">
    <source>
        <dbReference type="EMBL" id="DAF58990.1"/>
    </source>
</evidence>